<proteinExistence type="predicted"/>
<evidence type="ECO:0000256" key="14">
    <source>
        <dbReference type="SAM" id="Phobius"/>
    </source>
</evidence>
<dbReference type="InterPro" id="IPR000719">
    <property type="entry name" value="Prot_kinase_dom"/>
</dbReference>
<sequence>MKSMETTTKPIEWGTILFLLLLSFPRLSKADDIFQPPDLLSINCGSSSNLSTLYGRNWIGDTNTELLSVSRGSLIATALTKTTIQGPYDSARLSFSNFTYSIFNLTAGPKFLRLFFFSTSYYNNFNRSKAVFSVKAGPYTLLQRFNASLDADSGNDPARSNILFREYCINLQEGQNLIITFIPSSPGSYAFINGIEIVSMPSYLSYTDPNVDIDGLPKLVGGQTYTIDNNLALEMKYSSTGSYAFINGIEIVSMPSYLYYTDPNVDIDGLPKLVGGQTYTIENNLALEMKYRLRFGDRSIPGSEDTGMLRTWDVHNQYITTQSAKSLDIDKKTKLNFRNTPYTAPDQVYLSLVNMGPNASINMGFNLTWQLPVDPGFTYMLRLHFCQLNPKVIESGDQIFLIYIQDHLVEDYVDIFSSGGNQRGVPLVRDYAVIIKDDNQKKVNLSVKLHPHDKSMIKDAQLNAIELFKISDTTGNLAVPDPRIQDTEISHENPIKQRRGTTRTLVAVVVAVSGVVLLSFIMAFFIIKRKKNVAFNNGSNKKDGTSRGGGSSFLPTNLCRHFSISEIVEATNNFDELFVVGVGGFGNVFKGYIDDSTPVAIKRLKPGSQQGLDEFMNEIEMLSQLRHLHLVSLIGYCYEINEMILVYDFMDRGTLRDHLYETDNPPLSWKQRLQICIGAARGLHYLHTGTKQMIIHRDVKSTNILLDEKWVAKVSDFGLSRIGPTGSSMTHVSTQVKGSVGYLDPEYYKRQRLTEKSDVYSYGVVLLEVLCGRQPLLRMVEKQQVSLVDWAKHRYEKGFLGEIVDPALKDQIAPHCLRKFGELALSCLLEDGTQRPSMNDVVGVLEFVLQLQLQDDANVNAGSESGGDYEDSTTEDMFSSSHSSVHVSDYSNSSGFNPTSYACMKSNRLSEHVFSEIKDPKGR</sequence>
<dbReference type="SMART" id="SM00220">
    <property type="entry name" value="S_TKc"/>
    <property type="match status" value="1"/>
</dbReference>
<keyword evidence="2" id="KW-0723">Serine/threonine-protein kinase</keyword>
<dbReference type="InterPro" id="IPR024788">
    <property type="entry name" value="Malectin-like_Carb-bd_dom"/>
</dbReference>
<evidence type="ECO:0000256" key="15">
    <source>
        <dbReference type="SAM" id="SignalP"/>
    </source>
</evidence>
<dbReference type="PROSITE" id="PS00108">
    <property type="entry name" value="PROTEIN_KINASE_ST"/>
    <property type="match status" value="1"/>
</dbReference>
<evidence type="ECO:0000256" key="10">
    <source>
        <dbReference type="ARBA" id="ARBA00023136"/>
    </source>
</evidence>
<gene>
    <name evidence="17" type="ORF">DEO72_LG10g3944</name>
</gene>
<feature type="signal peptide" evidence="15">
    <location>
        <begin position="1"/>
        <end position="30"/>
    </location>
</feature>
<evidence type="ECO:0000256" key="12">
    <source>
        <dbReference type="PROSITE-ProRule" id="PRU10141"/>
    </source>
</evidence>
<keyword evidence="3" id="KW-0808">Transferase</keyword>
<evidence type="ECO:0000256" key="8">
    <source>
        <dbReference type="ARBA" id="ARBA00022840"/>
    </source>
</evidence>
<keyword evidence="8 12" id="KW-0067">ATP-binding</keyword>
<dbReference type="FunFam" id="3.30.200.20:FF:000039">
    <property type="entry name" value="receptor-like protein kinase FERONIA"/>
    <property type="match status" value="1"/>
</dbReference>
<dbReference type="PANTHER" id="PTHR34590:SF15">
    <property type="entry name" value="PROTEIN KINASE DOMAIN-CONTAINING PROTEIN"/>
    <property type="match status" value="1"/>
</dbReference>
<dbReference type="InterPro" id="IPR045272">
    <property type="entry name" value="ANXUR1/2-like"/>
</dbReference>
<dbReference type="GO" id="GO:0005524">
    <property type="term" value="F:ATP binding"/>
    <property type="evidence" value="ECO:0007669"/>
    <property type="project" value="UniProtKB-UniRule"/>
</dbReference>
<dbReference type="Pfam" id="PF07714">
    <property type="entry name" value="PK_Tyr_Ser-Thr"/>
    <property type="match status" value="1"/>
</dbReference>
<dbReference type="PANTHER" id="PTHR34590">
    <property type="entry name" value="OS03G0124300 PROTEIN-RELATED"/>
    <property type="match status" value="1"/>
</dbReference>
<dbReference type="AlphaFoldDB" id="A0A4D6NG82"/>
<feature type="transmembrane region" description="Helical" evidence="14">
    <location>
        <begin position="505"/>
        <end position="527"/>
    </location>
</feature>
<dbReference type="PROSITE" id="PS00107">
    <property type="entry name" value="PROTEIN_KINASE_ATP"/>
    <property type="match status" value="1"/>
</dbReference>
<keyword evidence="10 14" id="KW-0472">Membrane</keyword>
<comment type="subcellular location">
    <subcellularLocation>
        <location evidence="1">Membrane</location>
        <topology evidence="1">Single-pass type I membrane protein</topology>
    </subcellularLocation>
</comment>
<accession>A0A4D6NG82</accession>
<keyword evidence="6 12" id="KW-0547">Nucleotide-binding</keyword>
<feature type="region of interest" description="Disordered" evidence="13">
    <location>
        <begin position="860"/>
        <end position="880"/>
    </location>
</feature>
<keyword evidence="11" id="KW-0325">Glycoprotein</keyword>
<evidence type="ECO:0000256" key="3">
    <source>
        <dbReference type="ARBA" id="ARBA00022679"/>
    </source>
</evidence>
<feature type="chain" id="PRO_5020029263" evidence="15">
    <location>
        <begin position="31"/>
        <end position="923"/>
    </location>
</feature>
<organism evidence="17 18">
    <name type="scientific">Vigna unguiculata</name>
    <name type="common">Cowpea</name>
    <dbReference type="NCBI Taxonomy" id="3917"/>
    <lineage>
        <taxon>Eukaryota</taxon>
        <taxon>Viridiplantae</taxon>
        <taxon>Streptophyta</taxon>
        <taxon>Embryophyta</taxon>
        <taxon>Tracheophyta</taxon>
        <taxon>Spermatophyta</taxon>
        <taxon>Magnoliopsida</taxon>
        <taxon>eudicotyledons</taxon>
        <taxon>Gunneridae</taxon>
        <taxon>Pentapetalae</taxon>
        <taxon>rosids</taxon>
        <taxon>fabids</taxon>
        <taxon>Fabales</taxon>
        <taxon>Fabaceae</taxon>
        <taxon>Papilionoideae</taxon>
        <taxon>50 kb inversion clade</taxon>
        <taxon>NPAAA clade</taxon>
        <taxon>indigoferoid/millettioid clade</taxon>
        <taxon>Phaseoleae</taxon>
        <taxon>Vigna</taxon>
    </lineage>
</organism>
<dbReference type="Gene3D" id="1.10.510.10">
    <property type="entry name" value="Transferase(Phosphotransferase) domain 1"/>
    <property type="match status" value="1"/>
</dbReference>
<dbReference type="PROSITE" id="PS50011">
    <property type="entry name" value="PROTEIN_KINASE_DOM"/>
    <property type="match status" value="1"/>
</dbReference>
<dbReference type="GO" id="GO:0016020">
    <property type="term" value="C:membrane"/>
    <property type="evidence" value="ECO:0007669"/>
    <property type="project" value="UniProtKB-SubCell"/>
</dbReference>
<feature type="domain" description="Protein kinase" evidence="16">
    <location>
        <begin position="574"/>
        <end position="848"/>
    </location>
</feature>
<evidence type="ECO:0000256" key="6">
    <source>
        <dbReference type="ARBA" id="ARBA00022741"/>
    </source>
</evidence>
<dbReference type="GO" id="GO:0004714">
    <property type="term" value="F:transmembrane receptor protein tyrosine kinase activity"/>
    <property type="evidence" value="ECO:0007669"/>
    <property type="project" value="InterPro"/>
</dbReference>
<evidence type="ECO:0000256" key="7">
    <source>
        <dbReference type="ARBA" id="ARBA00022777"/>
    </source>
</evidence>
<keyword evidence="17" id="KW-0675">Receptor</keyword>
<dbReference type="CDD" id="cd14066">
    <property type="entry name" value="STKc_IRAK"/>
    <property type="match status" value="1"/>
</dbReference>
<evidence type="ECO:0000256" key="13">
    <source>
        <dbReference type="SAM" id="MobiDB-lite"/>
    </source>
</evidence>
<dbReference type="Proteomes" id="UP000501690">
    <property type="component" value="Linkage Group LG10"/>
</dbReference>
<protein>
    <submittedName>
        <fullName evidence="17">Interleukin-1 receptor-associated kinase 4</fullName>
    </submittedName>
</protein>
<keyword evidence="9 14" id="KW-1133">Transmembrane helix</keyword>
<reference evidence="17 18" key="1">
    <citation type="submission" date="2019-04" db="EMBL/GenBank/DDBJ databases">
        <title>An improved genome assembly and genetic linkage map for asparagus bean, Vigna unguiculata ssp. sesquipedialis.</title>
        <authorList>
            <person name="Xia Q."/>
            <person name="Zhang R."/>
            <person name="Dong Y."/>
        </authorList>
    </citation>
    <scope>NUCLEOTIDE SEQUENCE [LARGE SCALE GENOMIC DNA]</scope>
    <source>
        <tissue evidence="17">Leaf</tissue>
    </source>
</reference>
<keyword evidence="5 15" id="KW-0732">Signal</keyword>
<keyword evidence="7 17" id="KW-0418">Kinase</keyword>
<dbReference type="Gene3D" id="3.30.200.20">
    <property type="entry name" value="Phosphorylase Kinase, domain 1"/>
    <property type="match status" value="1"/>
</dbReference>
<dbReference type="FunFam" id="1.10.510.10:FF:000252">
    <property type="entry name" value="Receptor-like protein kinase FERONIA"/>
    <property type="match status" value="1"/>
</dbReference>
<dbReference type="GO" id="GO:0004674">
    <property type="term" value="F:protein serine/threonine kinase activity"/>
    <property type="evidence" value="ECO:0007669"/>
    <property type="project" value="UniProtKB-KW"/>
</dbReference>
<evidence type="ECO:0000313" key="18">
    <source>
        <dbReference type="Proteomes" id="UP000501690"/>
    </source>
</evidence>
<evidence type="ECO:0000256" key="11">
    <source>
        <dbReference type="ARBA" id="ARBA00023180"/>
    </source>
</evidence>
<dbReference type="FunFam" id="2.60.120.430:FF:000007">
    <property type="entry name" value="FERONIA receptor-like kinase"/>
    <property type="match status" value="1"/>
</dbReference>
<feature type="binding site" evidence="12">
    <location>
        <position position="602"/>
    </location>
    <ligand>
        <name>ATP</name>
        <dbReference type="ChEBI" id="CHEBI:30616"/>
    </ligand>
</feature>
<keyword evidence="18" id="KW-1185">Reference proteome</keyword>
<dbReference type="Pfam" id="PF12819">
    <property type="entry name" value="Malectin_like"/>
    <property type="match status" value="1"/>
</dbReference>
<evidence type="ECO:0000256" key="4">
    <source>
        <dbReference type="ARBA" id="ARBA00022692"/>
    </source>
</evidence>
<evidence type="ECO:0000256" key="1">
    <source>
        <dbReference type="ARBA" id="ARBA00004479"/>
    </source>
</evidence>
<dbReference type="InterPro" id="IPR011009">
    <property type="entry name" value="Kinase-like_dom_sf"/>
</dbReference>
<dbReference type="FunFam" id="2.60.120.430:FF:000003">
    <property type="entry name" value="FERONIA receptor-like kinase"/>
    <property type="match status" value="1"/>
</dbReference>
<name>A0A4D6NG82_VIGUN</name>
<dbReference type="SUPFAM" id="SSF56112">
    <property type="entry name" value="Protein kinase-like (PK-like)"/>
    <property type="match status" value="1"/>
</dbReference>
<keyword evidence="4 14" id="KW-0812">Transmembrane</keyword>
<evidence type="ECO:0000313" key="17">
    <source>
        <dbReference type="EMBL" id="QCE12696.1"/>
    </source>
</evidence>
<evidence type="ECO:0000259" key="16">
    <source>
        <dbReference type="PROSITE" id="PS50011"/>
    </source>
</evidence>
<dbReference type="Gene3D" id="2.60.120.430">
    <property type="entry name" value="Galactose-binding lectin"/>
    <property type="match status" value="2"/>
</dbReference>
<evidence type="ECO:0000256" key="2">
    <source>
        <dbReference type="ARBA" id="ARBA00022527"/>
    </source>
</evidence>
<evidence type="ECO:0000256" key="9">
    <source>
        <dbReference type="ARBA" id="ARBA00022989"/>
    </source>
</evidence>
<dbReference type="InterPro" id="IPR008271">
    <property type="entry name" value="Ser/Thr_kinase_AS"/>
</dbReference>
<dbReference type="InterPro" id="IPR001245">
    <property type="entry name" value="Ser-Thr/Tyr_kinase_cat_dom"/>
</dbReference>
<dbReference type="InterPro" id="IPR017441">
    <property type="entry name" value="Protein_kinase_ATP_BS"/>
</dbReference>
<dbReference type="GO" id="GO:0010038">
    <property type="term" value="P:response to metal ion"/>
    <property type="evidence" value="ECO:0007669"/>
    <property type="project" value="UniProtKB-ARBA"/>
</dbReference>
<evidence type="ECO:0000256" key="5">
    <source>
        <dbReference type="ARBA" id="ARBA00022729"/>
    </source>
</evidence>
<dbReference type="EMBL" id="CP039354">
    <property type="protein sequence ID" value="QCE12696.1"/>
    <property type="molecule type" value="Genomic_DNA"/>
</dbReference>